<protein>
    <recommendedName>
        <fullName evidence="3">PNK FHA domain-containing protein</fullName>
    </recommendedName>
</protein>
<sequence length="451" mass="51060">MQTCSQIRSKWETDVCLGTELRVTTFIERGGGTYIFKHQEVRKLANESMKRKYQTTMESFIKTAANNDEGLEEYNLKWSREDDVLWAVTKNFSLKEEEKEIKVAAYDLDGTIIDTKSGKAVGKDAHDWRLYAHLVKEKLVKETDRGFFICIFTNQAGIKSNYTPEGMIRVKFQQVIRKLAVPCAIFVSCTYGYSRKPSTGMWKTFLRNVSKSKPIASCSFFVGDAAGRRKDFSDSDRKFASNCNLDFYTPEEYFYGDQDNSVRDLPLKGIDTKAMLMNEPPQLLDPPDALDSLKAGEQQMIILIGYPGAGKSTFSEAHLTPLGVVRINMDTLGTKAKCYSLAETSLAEGRSVVIDNTNPRPDSRLPFIDIAKARNVPARAFHFQASNDFAMHMSAVRRNRGGRMIPPQAYALYNNGFRKPQLEEGFLDIVSVEFVPVFKDEAHKQAFLEYT</sequence>
<dbReference type="Pfam" id="PF13671">
    <property type="entry name" value="AAA_33"/>
    <property type="match status" value="1"/>
</dbReference>
<evidence type="ECO:0000313" key="2">
    <source>
        <dbReference type="EMBL" id="CAE0060964.1"/>
    </source>
</evidence>
<accession>A0A7S3A513</accession>
<dbReference type="Gene3D" id="3.40.50.300">
    <property type="entry name" value="P-loop containing nucleotide triphosphate hydrolases"/>
    <property type="match status" value="1"/>
</dbReference>
<name>A0A7S3A513_9RHOD</name>
<dbReference type="EMBL" id="HBHW01037757">
    <property type="protein sequence ID" value="CAE0060964.1"/>
    <property type="molecule type" value="Transcribed_RNA"/>
</dbReference>
<organism evidence="2">
    <name type="scientific">Rhodosorus marinus</name>
    <dbReference type="NCBI Taxonomy" id="101924"/>
    <lineage>
        <taxon>Eukaryota</taxon>
        <taxon>Rhodophyta</taxon>
        <taxon>Stylonematophyceae</taxon>
        <taxon>Stylonematales</taxon>
        <taxon>Stylonemataceae</taxon>
        <taxon>Rhodosorus</taxon>
    </lineage>
</organism>
<dbReference type="NCBIfam" id="TIGR01664">
    <property type="entry name" value="DNA-3'-Pase"/>
    <property type="match status" value="1"/>
</dbReference>
<dbReference type="GO" id="GO:0046403">
    <property type="term" value="F:polynucleotide 3'-phosphatase activity"/>
    <property type="evidence" value="ECO:0007669"/>
    <property type="project" value="TreeGrafter"/>
</dbReference>
<dbReference type="InterPro" id="IPR006551">
    <property type="entry name" value="Polynucleotide_phosphatase"/>
</dbReference>
<dbReference type="PANTHER" id="PTHR12083">
    <property type="entry name" value="BIFUNCTIONAL POLYNUCLEOTIDE PHOSPHATASE/KINASE"/>
    <property type="match status" value="1"/>
</dbReference>
<dbReference type="NCBIfam" id="TIGR01662">
    <property type="entry name" value="HAD-SF-IIIA"/>
    <property type="match status" value="1"/>
</dbReference>
<dbReference type="InterPro" id="IPR036412">
    <property type="entry name" value="HAD-like_sf"/>
</dbReference>
<evidence type="ECO:0000313" key="1">
    <source>
        <dbReference type="EMBL" id="CAE0060963.1"/>
    </source>
</evidence>
<dbReference type="InterPro" id="IPR023214">
    <property type="entry name" value="HAD_sf"/>
</dbReference>
<dbReference type="InterPro" id="IPR027417">
    <property type="entry name" value="P-loop_NTPase"/>
</dbReference>
<dbReference type="EMBL" id="HBHW01037756">
    <property type="protein sequence ID" value="CAE0060963.1"/>
    <property type="molecule type" value="Transcribed_RNA"/>
</dbReference>
<dbReference type="GO" id="GO:0046404">
    <property type="term" value="F:ATP-dependent polydeoxyribonucleotide 5'-hydroxyl-kinase activity"/>
    <property type="evidence" value="ECO:0007669"/>
    <property type="project" value="TreeGrafter"/>
</dbReference>
<dbReference type="SUPFAM" id="SSF52540">
    <property type="entry name" value="P-loop containing nucleoside triphosphate hydrolases"/>
    <property type="match status" value="1"/>
</dbReference>
<dbReference type="SUPFAM" id="SSF56784">
    <property type="entry name" value="HAD-like"/>
    <property type="match status" value="1"/>
</dbReference>
<dbReference type="Pfam" id="PF08645">
    <property type="entry name" value="PNK3P"/>
    <property type="match status" value="1"/>
</dbReference>
<proteinExistence type="predicted"/>
<dbReference type="InterPro" id="IPR006549">
    <property type="entry name" value="HAD-SF_hydro_IIIA"/>
</dbReference>
<evidence type="ECO:0008006" key="3">
    <source>
        <dbReference type="Google" id="ProtNLM"/>
    </source>
</evidence>
<dbReference type="GO" id="GO:0006281">
    <property type="term" value="P:DNA repair"/>
    <property type="evidence" value="ECO:0007669"/>
    <property type="project" value="TreeGrafter"/>
</dbReference>
<dbReference type="Gene3D" id="3.40.50.1000">
    <property type="entry name" value="HAD superfamily/HAD-like"/>
    <property type="match status" value="1"/>
</dbReference>
<dbReference type="InterPro" id="IPR013954">
    <property type="entry name" value="PNK3P"/>
</dbReference>
<gene>
    <name evidence="1" type="ORF">RMAR00112_LOCUS29029</name>
    <name evidence="2" type="ORF">RMAR00112_LOCUS29030</name>
</gene>
<reference evidence="2" key="1">
    <citation type="submission" date="2021-01" db="EMBL/GenBank/DDBJ databases">
        <authorList>
            <person name="Corre E."/>
            <person name="Pelletier E."/>
            <person name="Niang G."/>
            <person name="Scheremetjew M."/>
            <person name="Finn R."/>
            <person name="Kale V."/>
            <person name="Holt S."/>
            <person name="Cochrane G."/>
            <person name="Meng A."/>
            <person name="Brown T."/>
            <person name="Cohen L."/>
        </authorList>
    </citation>
    <scope>NUCLEOTIDE SEQUENCE</scope>
    <source>
        <strain evidence="2">CCMP 769</strain>
    </source>
</reference>
<dbReference type="GO" id="GO:0003690">
    <property type="term" value="F:double-stranded DNA binding"/>
    <property type="evidence" value="ECO:0007669"/>
    <property type="project" value="TreeGrafter"/>
</dbReference>
<dbReference type="AlphaFoldDB" id="A0A7S3A513"/>
<dbReference type="PANTHER" id="PTHR12083:SF9">
    <property type="entry name" value="BIFUNCTIONAL POLYNUCLEOTIDE PHOSPHATASE_KINASE"/>
    <property type="match status" value="1"/>
</dbReference>